<organism evidence="1 2">
    <name type="scientific">Auxenochlorella protothecoides</name>
    <name type="common">Green microalga</name>
    <name type="synonym">Chlorella protothecoides</name>
    <dbReference type="NCBI Taxonomy" id="3075"/>
    <lineage>
        <taxon>Eukaryota</taxon>
        <taxon>Viridiplantae</taxon>
        <taxon>Chlorophyta</taxon>
        <taxon>core chlorophytes</taxon>
        <taxon>Trebouxiophyceae</taxon>
        <taxon>Chlorellales</taxon>
        <taxon>Chlorellaceae</taxon>
        <taxon>Auxenochlorella</taxon>
    </lineage>
</organism>
<evidence type="ECO:0000313" key="1">
    <source>
        <dbReference type="EMBL" id="RMZ56288.1"/>
    </source>
</evidence>
<reference evidence="2" key="1">
    <citation type="journal article" date="2018" name="Algal Res.">
        <title>Characterization of plant carbon substrate utilization by Auxenochlorella protothecoides.</title>
        <authorList>
            <person name="Vogler B.W."/>
            <person name="Starkenburg S.R."/>
            <person name="Sudasinghe N."/>
            <person name="Schambach J.Y."/>
            <person name="Rollin J.A."/>
            <person name="Pattathil S."/>
            <person name="Barry A.N."/>
        </authorList>
    </citation>
    <scope>NUCLEOTIDE SEQUENCE [LARGE SCALE GENOMIC DNA]</scope>
    <source>
        <strain evidence="2">UTEX 25</strain>
    </source>
</reference>
<dbReference type="AlphaFoldDB" id="A0A3M7L0Q3"/>
<proteinExistence type="predicted"/>
<comment type="caution">
    <text evidence="1">The sequence shown here is derived from an EMBL/GenBank/DDBJ whole genome shotgun (WGS) entry which is preliminary data.</text>
</comment>
<name>A0A3M7L0Q3_AUXPR</name>
<dbReference type="Proteomes" id="UP000279271">
    <property type="component" value="Unassembled WGS sequence"/>
</dbReference>
<protein>
    <submittedName>
        <fullName evidence="1">Uncharacterized protein</fullName>
    </submittedName>
</protein>
<gene>
    <name evidence="1" type="ORF">APUTEX25_002478</name>
</gene>
<sequence length="97" mass="10144">MEGCYAGAWSRRNMYGGVARTILIPELRAWTQGGPAVGSIVGSVMGSVMGAIMRSIVGSIVGPFVGSVMRSMVGPIMRSVMGPMGFRTDGFLDVNSV</sequence>
<evidence type="ECO:0000313" key="2">
    <source>
        <dbReference type="Proteomes" id="UP000279271"/>
    </source>
</evidence>
<dbReference type="EMBL" id="QOKY01000151">
    <property type="protein sequence ID" value="RMZ56288.1"/>
    <property type="molecule type" value="Genomic_DNA"/>
</dbReference>
<accession>A0A3M7L0Q3</accession>